<dbReference type="EMBL" id="LAZR01025551">
    <property type="protein sequence ID" value="KKL71573.1"/>
    <property type="molecule type" value="Genomic_DNA"/>
</dbReference>
<dbReference type="AlphaFoldDB" id="A0A0F9EBY7"/>
<organism evidence="1">
    <name type="scientific">marine sediment metagenome</name>
    <dbReference type="NCBI Taxonomy" id="412755"/>
    <lineage>
        <taxon>unclassified sequences</taxon>
        <taxon>metagenomes</taxon>
        <taxon>ecological metagenomes</taxon>
    </lineage>
</organism>
<name>A0A0F9EBY7_9ZZZZ</name>
<evidence type="ECO:0000313" key="1">
    <source>
        <dbReference type="EMBL" id="KKL71573.1"/>
    </source>
</evidence>
<gene>
    <name evidence="1" type="ORF">LCGC14_2093590</name>
</gene>
<reference evidence="1" key="1">
    <citation type="journal article" date="2015" name="Nature">
        <title>Complex archaea that bridge the gap between prokaryotes and eukaryotes.</title>
        <authorList>
            <person name="Spang A."/>
            <person name="Saw J.H."/>
            <person name="Jorgensen S.L."/>
            <person name="Zaremba-Niedzwiedzka K."/>
            <person name="Martijn J."/>
            <person name="Lind A.E."/>
            <person name="van Eijk R."/>
            <person name="Schleper C."/>
            <person name="Guy L."/>
            <person name="Ettema T.J."/>
        </authorList>
    </citation>
    <scope>NUCLEOTIDE SEQUENCE</scope>
</reference>
<accession>A0A0F9EBY7</accession>
<comment type="caution">
    <text evidence="1">The sequence shown here is derived from an EMBL/GenBank/DDBJ whole genome shotgun (WGS) entry which is preliminary data.</text>
</comment>
<proteinExistence type="predicted"/>
<sequence length="150" mass="17071">MEIRPYAVKLADCLILGLTSTWDTGEARLGLALVFFEIGLRFESQKLYYYACSGCGAIGHAIIDELPLDWKKRYRPDKTYFFLCPNCPAAKDEADQDYVVTDENREKAVDEIVGQLISDETDLIEAKAWEPLYVKGKKEKILVHEVFGLK</sequence>
<protein>
    <submittedName>
        <fullName evidence="1">Uncharacterized protein</fullName>
    </submittedName>
</protein>